<comment type="caution">
    <text evidence="1">The sequence shown here is derived from an EMBL/GenBank/DDBJ whole genome shotgun (WGS) entry which is preliminary data.</text>
</comment>
<evidence type="ECO:0008006" key="3">
    <source>
        <dbReference type="Google" id="ProtNLM"/>
    </source>
</evidence>
<keyword evidence="2" id="KW-1185">Reference proteome</keyword>
<reference evidence="1 2" key="1">
    <citation type="submission" date="2022-04" db="EMBL/GenBank/DDBJ databases">
        <authorList>
            <person name="Huq M.A."/>
        </authorList>
    </citation>
    <scope>NUCLEOTIDE SEQUENCE [LARGE SCALE GENOMIC DNA]</scope>
    <source>
        <strain evidence="1 2">MAH-33</strain>
    </source>
</reference>
<dbReference type="Proteomes" id="UP001203512">
    <property type="component" value="Unassembled WGS sequence"/>
</dbReference>
<organism evidence="1 2">
    <name type="scientific">Sphingobium agri</name>
    <dbReference type="NCBI Taxonomy" id="2933566"/>
    <lineage>
        <taxon>Bacteria</taxon>
        <taxon>Pseudomonadati</taxon>
        <taxon>Pseudomonadota</taxon>
        <taxon>Alphaproteobacteria</taxon>
        <taxon>Sphingomonadales</taxon>
        <taxon>Sphingomonadaceae</taxon>
        <taxon>Sphingobium</taxon>
    </lineage>
</organism>
<evidence type="ECO:0000313" key="2">
    <source>
        <dbReference type="Proteomes" id="UP001203512"/>
    </source>
</evidence>
<evidence type="ECO:0000313" key="1">
    <source>
        <dbReference type="EMBL" id="MCK0530860.1"/>
    </source>
</evidence>
<protein>
    <recommendedName>
        <fullName evidence="3">DUF935 family protein</fullName>
    </recommendedName>
</protein>
<gene>
    <name evidence="1" type="ORF">MU848_04585</name>
</gene>
<dbReference type="EMBL" id="JALKHS010000006">
    <property type="protein sequence ID" value="MCK0530860.1"/>
    <property type="molecule type" value="Genomic_DNA"/>
</dbReference>
<sequence>MPSDLVRPIAPPMLIDDIYSEDQYRRLVEVARSKGPWELTLRQFYSSPEGIADTTLGKDLKDAAPAWEDFLLPYFTGYLAKGGVCLYPEIEDTFLNRKFLDFGRRYWNAEYARPENMIFNINGPTNNFDGGHLDGAEFRGLNLKNTPNWLLNSMIRSDLFKKWQMKKAQVIAWFYRGSVGGGFTYWPKGPHATPERIAAPVWNRGIVAEVERMYHRGEANGPLEQRQTKGLTIDSRFGSDPDTVDGWQITTDGEVIQKISAREMRMLVHWRADIFTDLTELKQVVDHTDDLTHDQVIDTFIKDIRNRGRAFETPSDPLHDRDFMHLLTEVYDPGLPSIYPAEAPGPQQKAA</sequence>
<accession>A0ABT0DUS4</accession>
<proteinExistence type="predicted"/>
<name>A0ABT0DUS4_9SPHN</name>